<dbReference type="GO" id="GO:0005524">
    <property type="term" value="F:ATP binding"/>
    <property type="evidence" value="ECO:0007669"/>
    <property type="project" value="UniProtKB-KW"/>
</dbReference>
<keyword evidence="3" id="KW-0067">ATP-binding</keyword>
<keyword evidence="6" id="KW-1185">Reference proteome</keyword>
<dbReference type="PANTHER" id="PTHR43024:SF1">
    <property type="entry name" value="UDP-N-ACETYLMURAMOYL-TRIPEPTIDE--D-ALANYL-D-ALANINE LIGASE"/>
    <property type="match status" value="1"/>
</dbReference>
<dbReference type="OrthoDB" id="9801978at2"/>
<dbReference type="EMBL" id="QXIL01000005">
    <property type="protein sequence ID" value="RXI79211.1"/>
    <property type="molecule type" value="Genomic_DNA"/>
</dbReference>
<name>A0A4Q0VK22_9LACO</name>
<evidence type="ECO:0000313" key="5">
    <source>
        <dbReference type="EMBL" id="RXI79211.1"/>
    </source>
</evidence>
<dbReference type="InterPro" id="IPR036615">
    <property type="entry name" value="Mur_ligase_C_dom_sf"/>
</dbReference>
<dbReference type="AlphaFoldDB" id="A0A4Q0VK22"/>
<evidence type="ECO:0000256" key="2">
    <source>
        <dbReference type="ARBA" id="ARBA00022741"/>
    </source>
</evidence>
<keyword evidence="1" id="KW-0436">Ligase</keyword>
<organism evidence="5 6">
    <name type="scientific">Levilactobacillus suantsaii</name>
    <dbReference type="NCBI Taxonomy" id="2292255"/>
    <lineage>
        <taxon>Bacteria</taxon>
        <taxon>Bacillati</taxon>
        <taxon>Bacillota</taxon>
        <taxon>Bacilli</taxon>
        <taxon>Lactobacillales</taxon>
        <taxon>Lactobacillaceae</taxon>
        <taxon>Levilactobacillus</taxon>
    </lineage>
</organism>
<dbReference type="Proteomes" id="UP000290602">
    <property type="component" value="Unassembled WGS sequence"/>
</dbReference>
<keyword evidence="2" id="KW-0547">Nucleotide-binding</keyword>
<dbReference type="SUPFAM" id="SSF53623">
    <property type="entry name" value="MurD-like peptide ligases, catalytic domain"/>
    <property type="match status" value="1"/>
</dbReference>
<dbReference type="SUPFAM" id="SSF53244">
    <property type="entry name" value="MurD-like peptide ligases, peptide-binding domain"/>
    <property type="match status" value="1"/>
</dbReference>
<reference evidence="5 6" key="1">
    <citation type="submission" date="2018-08" db="EMBL/GenBank/DDBJ databases">
        <title>Lactobacillus suantsai sp. nov., isolated from traditional fermented suan-tsai in Taiwan.</title>
        <authorList>
            <person name="Huang C.-H."/>
        </authorList>
    </citation>
    <scope>NUCLEOTIDE SEQUENCE [LARGE SCALE GENOMIC DNA]</scope>
    <source>
        <strain evidence="5 6">BCRC 12945</strain>
    </source>
</reference>
<gene>
    <name evidence="5" type="ORF">DXH47_04000</name>
</gene>
<evidence type="ECO:0000256" key="1">
    <source>
        <dbReference type="ARBA" id="ARBA00022598"/>
    </source>
</evidence>
<dbReference type="PANTHER" id="PTHR43024">
    <property type="entry name" value="UDP-N-ACETYLMURAMOYL-TRIPEPTIDE--D-ALANYL-D-ALANINE LIGASE"/>
    <property type="match status" value="1"/>
</dbReference>
<evidence type="ECO:0000313" key="6">
    <source>
        <dbReference type="Proteomes" id="UP000290602"/>
    </source>
</evidence>
<dbReference type="InterPro" id="IPR013221">
    <property type="entry name" value="Mur_ligase_cen"/>
</dbReference>
<dbReference type="InterPro" id="IPR051046">
    <property type="entry name" value="MurCDEF_CellWall_CoF430Synth"/>
</dbReference>
<dbReference type="Pfam" id="PF08245">
    <property type="entry name" value="Mur_ligase_M"/>
    <property type="match status" value="1"/>
</dbReference>
<dbReference type="Gene3D" id="3.40.1190.10">
    <property type="entry name" value="Mur-like, catalytic domain"/>
    <property type="match status" value="1"/>
</dbReference>
<sequence>MKPLTMRQISAIVGGKWVKAPADMDQPVLHYALYKGELRQDIGPANLLFAMSLKHWQAGTKNTGIYATTFRDNHSMVLTLQPYIGMAIVERPVTEAEVPQLMVPNAYDALEKLVVATAKDYTGKSIGVTGTVGKSTTRKFIADLLSHIGTTSTTPGNLNSRTSVKIQAMNHDCRQFNVLEIAATGLSYKEPGHGLGGVASLLSLDLAVLTQVDAGQKGWSASRTADIKTRMGVALKPGQPFLVNADIKNIAEVKTDVYRFTKNLVTYGLAADSDYRGQVTDGQLTLFHGENKLTTLSVSGLDTGTISDVIGALAAYDLLGGTMSSAIMAEFSQQCAHTTTRKVMHFEANERHVTIIDDTHNAERLSVKNFIDYAQNYPVGERTRKIFIAGRIINLRQHAYQVHKEVLESLNQAHFDHFYLYGPEIDQVIPVAQPGTFAGYYTTPNQILRAIAAEPHQDLVIFIKGSSRDSTIDSIAPRLAKRLAYTSSDHNHFAMSVVAENEAAYVTIGVGRLLVVLEVLKRLANGKLRLTDQVPIVTDLAAERSVNKVDVRKGTSYWSMN</sequence>
<comment type="caution">
    <text evidence="5">The sequence shown here is derived from an EMBL/GenBank/DDBJ whole genome shotgun (WGS) entry which is preliminary data.</text>
</comment>
<dbReference type="GO" id="GO:0016881">
    <property type="term" value="F:acid-amino acid ligase activity"/>
    <property type="evidence" value="ECO:0007669"/>
    <property type="project" value="InterPro"/>
</dbReference>
<protein>
    <recommendedName>
        <fullName evidence="4">Mur ligase central domain-containing protein</fullName>
    </recommendedName>
</protein>
<proteinExistence type="predicted"/>
<dbReference type="Gene3D" id="3.90.190.20">
    <property type="entry name" value="Mur ligase, C-terminal domain"/>
    <property type="match status" value="1"/>
</dbReference>
<evidence type="ECO:0000259" key="4">
    <source>
        <dbReference type="Pfam" id="PF08245"/>
    </source>
</evidence>
<dbReference type="RefSeq" id="WP_129031780.1">
    <property type="nucleotide sequence ID" value="NZ_CP059603.1"/>
</dbReference>
<dbReference type="InterPro" id="IPR036565">
    <property type="entry name" value="Mur-like_cat_sf"/>
</dbReference>
<accession>A0A4Q0VK22</accession>
<evidence type="ECO:0000256" key="3">
    <source>
        <dbReference type="ARBA" id="ARBA00022840"/>
    </source>
</evidence>
<feature type="domain" description="Mur ligase central" evidence="4">
    <location>
        <begin position="128"/>
        <end position="300"/>
    </location>
</feature>